<proteinExistence type="predicted"/>
<keyword evidence="9" id="KW-1185">Reference proteome</keyword>
<keyword evidence="5" id="KW-0378">Hydrolase</keyword>
<evidence type="ECO:0000256" key="5">
    <source>
        <dbReference type="ARBA" id="ARBA00022801"/>
    </source>
</evidence>
<evidence type="ECO:0000256" key="3">
    <source>
        <dbReference type="ARBA" id="ARBA00022722"/>
    </source>
</evidence>
<dbReference type="GO" id="GO:0035613">
    <property type="term" value="F:RNA stem-loop binding"/>
    <property type="evidence" value="ECO:0007669"/>
    <property type="project" value="TreeGrafter"/>
</dbReference>
<dbReference type="Proteomes" id="UP000539920">
    <property type="component" value="Unassembled WGS sequence"/>
</dbReference>
<dbReference type="AlphaFoldDB" id="A0A7L0YNX2"/>
<feature type="domain" description="Reverse transcriptase thumb" evidence="7">
    <location>
        <begin position="15"/>
        <end position="70"/>
    </location>
</feature>
<dbReference type="PANTHER" id="PTHR41694:SF3">
    <property type="entry name" value="RNA-DIRECTED DNA POLYMERASE-RELATED"/>
    <property type="match status" value="1"/>
</dbReference>
<dbReference type="SUPFAM" id="SSF56672">
    <property type="entry name" value="DNA/RNA polymerases"/>
    <property type="match status" value="1"/>
</dbReference>
<organism evidence="8 9">
    <name type="scientific">Ploceus nigricollis</name>
    <dbReference type="NCBI Taxonomy" id="441696"/>
    <lineage>
        <taxon>Eukaryota</taxon>
        <taxon>Metazoa</taxon>
        <taxon>Chordata</taxon>
        <taxon>Craniata</taxon>
        <taxon>Vertebrata</taxon>
        <taxon>Euteleostomi</taxon>
        <taxon>Archelosauria</taxon>
        <taxon>Archosauria</taxon>
        <taxon>Dinosauria</taxon>
        <taxon>Saurischia</taxon>
        <taxon>Theropoda</taxon>
        <taxon>Coelurosauria</taxon>
        <taxon>Aves</taxon>
        <taxon>Neognathae</taxon>
        <taxon>Neoaves</taxon>
        <taxon>Telluraves</taxon>
        <taxon>Australaves</taxon>
        <taxon>Passeriformes</taxon>
        <taxon>Passeroidea</taxon>
        <taxon>Ploceidae</taxon>
        <taxon>Ploceinae</taxon>
        <taxon>Ploceus</taxon>
    </lineage>
</organism>
<evidence type="ECO:0000313" key="8">
    <source>
        <dbReference type="EMBL" id="NXM17499.1"/>
    </source>
</evidence>
<dbReference type="InterPro" id="IPR043502">
    <property type="entry name" value="DNA/RNA_pol_sf"/>
</dbReference>
<keyword evidence="3" id="KW-0540">Nuclease</keyword>
<evidence type="ECO:0000256" key="6">
    <source>
        <dbReference type="ARBA" id="ARBA00022918"/>
    </source>
</evidence>
<accession>A0A7L0YNX2</accession>
<reference evidence="8 9" key="1">
    <citation type="submission" date="2019-09" db="EMBL/GenBank/DDBJ databases">
        <title>Bird 10,000 Genomes (B10K) Project - Family phase.</title>
        <authorList>
            <person name="Zhang G."/>
        </authorList>
    </citation>
    <scope>NUCLEOTIDE SEQUENCE [LARGE SCALE GENOMIC DNA]</scope>
    <source>
        <strain evidence="8">B10K-DU-001-79</strain>
        <tissue evidence="8">Muscle</tissue>
    </source>
</reference>
<name>A0A7L0YNX2_9PASE</name>
<evidence type="ECO:0000256" key="1">
    <source>
        <dbReference type="ARBA" id="ARBA00022679"/>
    </source>
</evidence>
<dbReference type="GO" id="GO:0004519">
    <property type="term" value="F:endonuclease activity"/>
    <property type="evidence" value="ECO:0007669"/>
    <property type="project" value="UniProtKB-KW"/>
</dbReference>
<keyword evidence="4" id="KW-0255">Endonuclease</keyword>
<keyword evidence="1" id="KW-0808">Transferase</keyword>
<sequence length="70" mass="7966">WKYLGLEIEKRTIVPQKLAVRKEIRNLTDVQQLCGSLNWVRPWLGIPSELLTPLFKLLEGGGGPNSPREL</sequence>
<feature type="non-terminal residue" evidence="8">
    <location>
        <position position="70"/>
    </location>
</feature>
<dbReference type="GO" id="GO:0003964">
    <property type="term" value="F:RNA-directed DNA polymerase activity"/>
    <property type="evidence" value="ECO:0007669"/>
    <property type="project" value="UniProtKB-KW"/>
</dbReference>
<keyword evidence="6" id="KW-0695">RNA-directed DNA polymerase</keyword>
<dbReference type="InterPro" id="IPR043128">
    <property type="entry name" value="Rev_trsase/Diguanyl_cyclase"/>
</dbReference>
<dbReference type="PANTHER" id="PTHR41694">
    <property type="entry name" value="ENDOGENOUS RETROVIRUS GROUP K MEMBER POL PROTEIN"/>
    <property type="match status" value="1"/>
</dbReference>
<feature type="non-terminal residue" evidence="8">
    <location>
        <position position="1"/>
    </location>
</feature>
<evidence type="ECO:0000313" key="9">
    <source>
        <dbReference type="Proteomes" id="UP000539920"/>
    </source>
</evidence>
<comment type="caution">
    <text evidence="8">The sequence shown here is derived from an EMBL/GenBank/DDBJ whole genome shotgun (WGS) entry which is preliminary data.</text>
</comment>
<dbReference type="Gene3D" id="3.30.70.270">
    <property type="match status" value="1"/>
</dbReference>
<evidence type="ECO:0000256" key="2">
    <source>
        <dbReference type="ARBA" id="ARBA00022695"/>
    </source>
</evidence>
<dbReference type="InterPro" id="IPR010661">
    <property type="entry name" value="RVT_thumb"/>
</dbReference>
<evidence type="ECO:0000256" key="4">
    <source>
        <dbReference type="ARBA" id="ARBA00022759"/>
    </source>
</evidence>
<evidence type="ECO:0000259" key="7">
    <source>
        <dbReference type="Pfam" id="PF06817"/>
    </source>
</evidence>
<keyword evidence="2" id="KW-0548">Nucleotidyltransferase</keyword>
<dbReference type="GO" id="GO:0016787">
    <property type="term" value="F:hydrolase activity"/>
    <property type="evidence" value="ECO:0007669"/>
    <property type="project" value="UniProtKB-KW"/>
</dbReference>
<dbReference type="Pfam" id="PF06817">
    <property type="entry name" value="RVT_thumb"/>
    <property type="match status" value="1"/>
</dbReference>
<dbReference type="EMBL" id="VXBC01007510">
    <property type="protein sequence ID" value="NXM17499.1"/>
    <property type="molecule type" value="Genomic_DNA"/>
</dbReference>
<protein>
    <submittedName>
        <fullName evidence="8">POK6 protein</fullName>
    </submittedName>
</protein>
<gene>
    <name evidence="8" type="primary">Ervk6_1</name>
    <name evidence="8" type="ORF">PLONIG_R15178</name>
</gene>